<keyword evidence="3" id="KW-0472">Membrane</keyword>
<evidence type="ECO:0000256" key="3">
    <source>
        <dbReference type="ARBA" id="ARBA00023136"/>
    </source>
</evidence>
<dbReference type="InterPro" id="IPR050504">
    <property type="entry name" value="IgSF_BTN/MOG"/>
</dbReference>
<keyword evidence="6" id="KW-0393">Immunoglobulin domain</keyword>
<dbReference type="InterPro" id="IPR036179">
    <property type="entry name" value="Ig-like_dom_sf"/>
</dbReference>
<dbReference type="Proteomes" id="UP000472263">
    <property type="component" value="Chromosome 18"/>
</dbReference>
<keyword evidence="2" id="KW-0732">Signal</keyword>
<organism evidence="8 9">
    <name type="scientific">Myripristis murdjan</name>
    <name type="common">pinecone soldierfish</name>
    <dbReference type="NCBI Taxonomy" id="586833"/>
    <lineage>
        <taxon>Eukaryota</taxon>
        <taxon>Metazoa</taxon>
        <taxon>Chordata</taxon>
        <taxon>Craniata</taxon>
        <taxon>Vertebrata</taxon>
        <taxon>Euteleostomi</taxon>
        <taxon>Actinopterygii</taxon>
        <taxon>Neopterygii</taxon>
        <taxon>Teleostei</taxon>
        <taxon>Neoteleostei</taxon>
        <taxon>Acanthomorphata</taxon>
        <taxon>Holocentriformes</taxon>
        <taxon>Holocentridae</taxon>
        <taxon>Myripristis</taxon>
    </lineage>
</organism>
<dbReference type="Gene3D" id="2.60.40.10">
    <property type="entry name" value="Immunoglobulins"/>
    <property type="match status" value="1"/>
</dbReference>
<dbReference type="AlphaFoldDB" id="A0A667ZMQ6"/>
<evidence type="ECO:0000256" key="5">
    <source>
        <dbReference type="ARBA" id="ARBA00023180"/>
    </source>
</evidence>
<dbReference type="SUPFAM" id="SSF48726">
    <property type="entry name" value="Immunoglobulin"/>
    <property type="match status" value="1"/>
</dbReference>
<accession>A0A667ZMQ6</accession>
<dbReference type="GO" id="GO:1903037">
    <property type="term" value="P:regulation of leukocyte cell-cell adhesion"/>
    <property type="evidence" value="ECO:0007669"/>
    <property type="project" value="UniProtKB-ARBA"/>
</dbReference>
<dbReference type="GO" id="GO:0050863">
    <property type="term" value="P:regulation of T cell activation"/>
    <property type="evidence" value="ECO:0007669"/>
    <property type="project" value="UniProtKB-ARBA"/>
</dbReference>
<sequence length="152" mass="17117">MLHVMDRLSLKSQLSVFTTLVFHHTVVVLLLTHSCAGQSQLIGSPQPIVAIAGGDIILPSHLEPAVDAVGMTVEWTRPDLKPRFVHMWRDGWELVYKKHPFYEGRTSLFMDKLEHGDVSLQLSKVKLSDEGKYRCFILPLGRETTVQLVVGK</sequence>
<reference evidence="8" key="3">
    <citation type="submission" date="2025-09" db="UniProtKB">
        <authorList>
            <consortium name="Ensembl"/>
        </authorList>
    </citation>
    <scope>IDENTIFICATION</scope>
</reference>
<evidence type="ECO:0000313" key="8">
    <source>
        <dbReference type="Ensembl" id="ENSMMDP00005034171.1"/>
    </source>
</evidence>
<comment type="subcellular location">
    <subcellularLocation>
        <location evidence="1">Membrane</location>
    </subcellularLocation>
</comment>
<evidence type="ECO:0000313" key="9">
    <source>
        <dbReference type="Proteomes" id="UP000472263"/>
    </source>
</evidence>
<dbReference type="GO" id="GO:0001817">
    <property type="term" value="P:regulation of cytokine production"/>
    <property type="evidence" value="ECO:0007669"/>
    <property type="project" value="TreeGrafter"/>
</dbReference>
<dbReference type="Ensembl" id="ENSMMDT00005034926.1">
    <property type="protein sequence ID" value="ENSMMDP00005034171.1"/>
    <property type="gene ID" value="ENSMMDG00005016088.1"/>
</dbReference>
<dbReference type="InterPro" id="IPR013783">
    <property type="entry name" value="Ig-like_fold"/>
</dbReference>
<dbReference type="GO" id="GO:0005102">
    <property type="term" value="F:signaling receptor binding"/>
    <property type="evidence" value="ECO:0007669"/>
    <property type="project" value="TreeGrafter"/>
</dbReference>
<dbReference type="GO" id="GO:0009897">
    <property type="term" value="C:external side of plasma membrane"/>
    <property type="evidence" value="ECO:0007669"/>
    <property type="project" value="TreeGrafter"/>
</dbReference>
<evidence type="ECO:0000259" key="7">
    <source>
        <dbReference type="Pfam" id="PF07686"/>
    </source>
</evidence>
<keyword evidence="9" id="KW-1185">Reference proteome</keyword>
<evidence type="ECO:0000256" key="6">
    <source>
        <dbReference type="ARBA" id="ARBA00023319"/>
    </source>
</evidence>
<evidence type="ECO:0000256" key="1">
    <source>
        <dbReference type="ARBA" id="ARBA00004370"/>
    </source>
</evidence>
<dbReference type="Pfam" id="PF07686">
    <property type="entry name" value="V-set"/>
    <property type="match status" value="1"/>
</dbReference>
<evidence type="ECO:0000256" key="4">
    <source>
        <dbReference type="ARBA" id="ARBA00023157"/>
    </source>
</evidence>
<keyword evidence="4" id="KW-1015">Disulfide bond</keyword>
<keyword evidence="5" id="KW-0325">Glycoprotein</keyword>
<dbReference type="GeneTree" id="ENSGT01050000244843"/>
<reference evidence="8" key="1">
    <citation type="submission" date="2019-06" db="EMBL/GenBank/DDBJ databases">
        <authorList>
            <consortium name="Wellcome Sanger Institute Data Sharing"/>
        </authorList>
    </citation>
    <scope>NUCLEOTIDE SEQUENCE [LARGE SCALE GENOMIC DNA]</scope>
</reference>
<dbReference type="PANTHER" id="PTHR24100">
    <property type="entry name" value="BUTYROPHILIN"/>
    <property type="match status" value="1"/>
</dbReference>
<feature type="domain" description="Immunoglobulin V-set" evidence="7">
    <location>
        <begin position="44"/>
        <end position="137"/>
    </location>
</feature>
<dbReference type="FunFam" id="2.60.40.10:FF:000142">
    <property type="entry name" value="V-set domain-containing T-cell activation inhibitor 1"/>
    <property type="match status" value="1"/>
</dbReference>
<proteinExistence type="predicted"/>
<dbReference type="InterPro" id="IPR013106">
    <property type="entry name" value="Ig_V-set"/>
</dbReference>
<dbReference type="InParanoid" id="A0A667ZMQ6"/>
<dbReference type="GO" id="GO:0050852">
    <property type="term" value="P:T cell receptor signaling pathway"/>
    <property type="evidence" value="ECO:0007669"/>
    <property type="project" value="TreeGrafter"/>
</dbReference>
<name>A0A667ZMQ6_9TELE</name>
<evidence type="ECO:0000256" key="2">
    <source>
        <dbReference type="ARBA" id="ARBA00022729"/>
    </source>
</evidence>
<protein>
    <recommendedName>
        <fullName evidence="7">Immunoglobulin V-set domain-containing protein</fullName>
    </recommendedName>
</protein>
<reference evidence="8" key="2">
    <citation type="submission" date="2025-08" db="UniProtKB">
        <authorList>
            <consortium name="Ensembl"/>
        </authorList>
    </citation>
    <scope>IDENTIFICATION</scope>
</reference>
<dbReference type="PANTHER" id="PTHR24100:SF151">
    <property type="entry name" value="ICOS LIGAND"/>
    <property type="match status" value="1"/>
</dbReference>